<gene>
    <name evidence="2" type="ORF">PGT21_010224</name>
</gene>
<evidence type="ECO:0000313" key="2">
    <source>
        <dbReference type="EMBL" id="KAA1069049.1"/>
    </source>
</evidence>
<proteinExistence type="predicted"/>
<protein>
    <submittedName>
        <fullName evidence="2">Uncharacterized protein</fullName>
    </submittedName>
</protein>
<sequence length="355" mass="39143">MSHLKGRNDLDLDDLLGHLPFTNVEDAGQKLYLGEPKRESVPFETNLTTNSAASQPPQGLLRLTKIYHKNPSTESQLLAAGGGCSSPTAKEWEKITPTFDTVWKAALEVWSWPNAQKCIITLLREGRPLVADHLVNLQENGLLKWQCILANHSTYGANKMYLVYSDEDFTPFVAAVLKKPGSKVTIKLLMDYPARSARRKQAEQSQDNSLAMSYAPNDERLALHRLQTESLHIKDPANPACSMRFTRDGLYVWSRALVHKAKGVTNKIPPVTKEFMLEPITIYTQAEKSALANRRGGKAQSARPAGLSSLDTPQFTAPRVMPGGRIRPPRLITSPPAHVSPGPSTPAGIKSKAHK</sequence>
<keyword evidence="3" id="KW-1185">Reference proteome</keyword>
<accession>A0A5B0LYF3</accession>
<dbReference type="EMBL" id="VSWC01000183">
    <property type="protein sequence ID" value="KAA1069049.1"/>
    <property type="molecule type" value="Genomic_DNA"/>
</dbReference>
<dbReference type="AlphaFoldDB" id="A0A5B0LYF3"/>
<reference evidence="2 3" key="1">
    <citation type="submission" date="2019-05" db="EMBL/GenBank/DDBJ databases">
        <title>Emergence of the Ug99 lineage of the wheat stem rust pathogen through somatic hybridization.</title>
        <authorList>
            <person name="Li F."/>
            <person name="Upadhyaya N.M."/>
            <person name="Sperschneider J."/>
            <person name="Matny O."/>
            <person name="Nguyen-Phuc H."/>
            <person name="Mago R."/>
            <person name="Raley C."/>
            <person name="Miller M.E."/>
            <person name="Silverstein K.A.T."/>
            <person name="Henningsen E."/>
            <person name="Hirsch C.D."/>
            <person name="Visser B."/>
            <person name="Pretorius Z.A."/>
            <person name="Steffenson B.J."/>
            <person name="Schwessinger B."/>
            <person name="Dodds P.N."/>
            <person name="Figueroa M."/>
        </authorList>
    </citation>
    <scope>NUCLEOTIDE SEQUENCE [LARGE SCALE GENOMIC DNA]</scope>
    <source>
        <strain evidence="2">21-0</strain>
    </source>
</reference>
<evidence type="ECO:0000313" key="3">
    <source>
        <dbReference type="Proteomes" id="UP000324748"/>
    </source>
</evidence>
<name>A0A5B0LYF3_PUCGR</name>
<dbReference type="OrthoDB" id="2507496at2759"/>
<organism evidence="2 3">
    <name type="scientific">Puccinia graminis f. sp. tritici</name>
    <dbReference type="NCBI Taxonomy" id="56615"/>
    <lineage>
        <taxon>Eukaryota</taxon>
        <taxon>Fungi</taxon>
        <taxon>Dikarya</taxon>
        <taxon>Basidiomycota</taxon>
        <taxon>Pucciniomycotina</taxon>
        <taxon>Pucciniomycetes</taxon>
        <taxon>Pucciniales</taxon>
        <taxon>Pucciniaceae</taxon>
        <taxon>Puccinia</taxon>
    </lineage>
</organism>
<evidence type="ECO:0000256" key="1">
    <source>
        <dbReference type="SAM" id="MobiDB-lite"/>
    </source>
</evidence>
<dbReference type="Proteomes" id="UP000324748">
    <property type="component" value="Unassembled WGS sequence"/>
</dbReference>
<comment type="caution">
    <text evidence="2">The sequence shown here is derived from an EMBL/GenBank/DDBJ whole genome shotgun (WGS) entry which is preliminary data.</text>
</comment>
<feature type="region of interest" description="Disordered" evidence="1">
    <location>
        <begin position="293"/>
        <end position="355"/>
    </location>
</feature>